<gene>
    <name evidence="1" type="ORF">GCM10008957_31790</name>
</gene>
<name>A0A918F7M9_9DEIO</name>
<dbReference type="EMBL" id="BMQL01000019">
    <property type="protein sequence ID" value="GGR16794.1"/>
    <property type="molecule type" value="Genomic_DNA"/>
</dbReference>
<reference evidence="1" key="1">
    <citation type="journal article" date="2014" name="Int. J. Syst. Evol. Microbiol.">
        <title>Complete genome sequence of Corynebacterium casei LMG S-19264T (=DSM 44701T), isolated from a smear-ripened cheese.</title>
        <authorList>
            <consortium name="US DOE Joint Genome Institute (JGI-PGF)"/>
            <person name="Walter F."/>
            <person name="Albersmeier A."/>
            <person name="Kalinowski J."/>
            <person name="Ruckert C."/>
        </authorList>
    </citation>
    <scope>NUCLEOTIDE SEQUENCE</scope>
    <source>
        <strain evidence="1">JCM 31311</strain>
    </source>
</reference>
<protein>
    <submittedName>
        <fullName evidence="1">Uncharacterized protein</fullName>
    </submittedName>
</protein>
<sequence length="314" mass="32965">MPAFVPNTAAVNDGRFGWLALALQTAPNTFVPPTVFLRENGGSGVKPDYLERMDDYFALSRFEAPALAAGYDIKMTWSGELAPAEYSFLMQAIFGAAVTGTITPSSATQWAPYLPLPAICGQWFVPTQGLLQFLDAQLYDLTITIPSDRTKNATYTATAQACTGTFVKIGDTDPGVTPVTPVVPAYGQGLFNGSGVITIGGTAVIPDGDVTIKFMNPVDPLPAVGLTIPGFAPSTNPISMELSTKFNGNQNVILEASRGKGFLTVVYTLNGKAITMNAQVTAFAPPIGPGRVVTDATFRARSATPGAAPFTVAI</sequence>
<keyword evidence="2" id="KW-1185">Reference proteome</keyword>
<dbReference type="AlphaFoldDB" id="A0A918F7M9"/>
<reference evidence="1" key="2">
    <citation type="submission" date="2020-09" db="EMBL/GenBank/DDBJ databases">
        <authorList>
            <person name="Sun Q."/>
            <person name="Ohkuma M."/>
        </authorList>
    </citation>
    <scope>NUCLEOTIDE SEQUENCE</scope>
    <source>
        <strain evidence="1">JCM 31311</strain>
    </source>
</reference>
<comment type="caution">
    <text evidence="1">The sequence shown here is derived from an EMBL/GenBank/DDBJ whole genome shotgun (WGS) entry which is preliminary data.</text>
</comment>
<accession>A0A918F7M9</accession>
<organism evidence="1 2">
    <name type="scientific">Deinococcus ruber</name>
    <dbReference type="NCBI Taxonomy" id="1848197"/>
    <lineage>
        <taxon>Bacteria</taxon>
        <taxon>Thermotogati</taxon>
        <taxon>Deinococcota</taxon>
        <taxon>Deinococci</taxon>
        <taxon>Deinococcales</taxon>
        <taxon>Deinococcaceae</taxon>
        <taxon>Deinococcus</taxon>
    </lineage>
</organism>
<dbReference type="Proteomes" id="UP000603865">
    <property type="component" value="Unassembled WGS sequence"/>
</dbReference>
<dbReference type="RefSeq" id="WP_189091504.1">
    <property type="nucleotide sequence ID" value="NZ_BMQL01000019.1"/>
</dbReference>
<proteinExistence type="predicted"/>
<evidence type="ECO:0000313" key="2">
    <source>
        <dbReference type="Proteomes" id="UP000603865"/>
    </source>
</evidence>
<evidence type="ECO:0000313" key="1">
    <source>
        <dbReference type="EMBL" id="GGR16794.1"/>
    </source>
</evidence>